<evidence type="ECO:0000256" key="1">
    <source>
        <dbReference type="SAM" id="Phobius"/>
    </source>
</evidence>
<keyword evidence="1" id="KW-0472">Membrane</keyword>
<evidence type="ECO:0008006" key="4">
    <source>
        <dbReference type="Google" id="ProtNLM"/>
    </source>
</evidence>
<proteinExistence type="predicted"/>
<organism evidence="2 3">
    <name type="scientific">Paenibacillus auburnensis</name>
    <dbReference type="NCBI Taxonomy" id="2905649"/>
    <lineage>
        <taxon>Bacteria</taxon>
        <taxon>Bacillati</taxon>
        <taxon>Bacillota</taxon>
        <taxon>Bacilli</taxon>
        <taxon>Bacillales</taxon>
        <taxon>Paenibacillaceae</taxon>
        <taxon>Paenibacillus</taxon>
    </lineage>
</organism>
<evidence type="ECO:0000313" key="2">
    <source>
        <dbReference type="EMBL" id="CAH1221844.1"/>
    </source>
</evidence>
<dbReference type="EMBL" id="CAKMMG010000011">
    <property type="protein sequence ID" value="CAH1221844.1"/>
    <property type="molecule type" value="Genomic_DNA"/>
</dbReference>
<protein>
    <recommendedName>
        <fullName evidence="4">Holin-like toxin</fullName>
    </recommendedName>
</protein>
<gene>
    <name evidence="2" type="ORF">PAECIP111892_05059</name>
</gene>
<accession>A0ABN8GY34</accession>
<feature type="transmembrane region" description="Helical" evidence="1">
    <location>
        <begin position="20"/>
        <end position="37"/>
    </location>
</feature>
<reference evidence="2" key="1">
    <citation type="submission" date="2022-01" db="EMBL/GenBank/DDBJ databases">
        <authorList>
            <person name="Criscuolo A."/>
        </authorList>
    </citation>
    <scope>NUCLEOTIDE SEQUENCE</scope>
    <source>
        <strain evidence="2">CIP111892</strain>
    </source>
</reference>
<keyword evidence="1" id="KW-1133">Transmembrane helix</keyword>
<comment type="caution">
    <text evidence="2">The sequence shown here is derived from an EMBL/GenBank/DDBJ whole genome shotgun (WGS) entry which is preliminary data.</text>
</comment>
<keyword evidence="1" id="KW-0812">Transmembrane</keyword>
<evidence type="ECO:0000313" key="3">
    <source>
        <dbReference type="Proteomes" id="UP000838324"/>
    </source>
</evidence>
<name>A0ABN8GY34_9BACL</name>
<dbReference type="Proteomes" id="UP000838324">
    <property type="component" value="Unassembled WGS sequence"/>
</dbReference>
<keyword evidence="3" id="KW-1185">Reference proteome</keyword>
<sequence length="42" mass="4545">MPVRVSHPAAGLEERTMSTDQLIALLVLVIMIVQLAVKKGKS</sequence>